<feature type="compositionally biased region" description="Acidic residues" evidence="10">
    <location>
        <begin position="177"/>
        <end position="202"/>
    </location>
</feature>
<evidence type="ECO:0000256" key="7">
    <source>
        <dbReference type="ARBA" id="ARBA00023125"/>
    </source>
</evidence>
<evidence type="ECO:0000259" key="11">
    <source>
        <dbReference type="PROSITE" id="PS50102"/>
    </source>
</evidence>
<dbReference type="CDD" id="cd12405">
    <property type="entry name" value="RRM3_NCL"/>
    <property type="match status" value="1"/>
</dbReference>
<sequence length="697" mass="76270">TRALFQTPKNQIKQKKMAPPPKKVEESEEEESSDLEESSGEEMVPQKKPQKVAVTPAKKAATPAKKVVPTPAKKAVTPAKKAVATPQPKKAVAPSPKKAAVLTKGAKNGKNAKKEESEEEDEDEDDEDEDDDEEDDDEEEEDSDEEEEPPMPVKPAAKKPAAVPAKKPAVVPAKQESEEEEDDDEDDDEDDEEDDESEDEAMDTAPVPVKKTTPAKAAPVKAKADSDDEEDEEEEDDEEDEDEDDEDEEDAEEEKPVKEAPGKRKKEMANKSAPEAKKKKTEGPVSAFSLFVGNLVSTKEYEELKTGIREFFGKKNIEVLDVRIGASKRFGYVDFSSAEDLDKALQMNGKKLMGLEIKLEKAKSKETMKENKKERDARTLFLKNLPYRLTEDEIREVFENAVEVRIVLNKDGNSKGMAYVEFKTEAEANKALEEKQGTEIEGRAVIIDFTGEKSQQEHQKGGGERESKTLIVNNLSYAATEETLQELFKKASSIKLPQNNQGRPKGYAFVDFPTAEDAREALNSCNNTEIEGRTIRLEFSSPWQKGNTNARGGFNQQSKTLFVRGLSEDTTEETLRESFEGSISARIVTDRDTGSSKGFGFVDFSSAEDAKAAKEAMEDGEIDGNKVILDFAKPKGDFQRGGGFGGRGGRGGGRGGRGGFGGRGGGRGGFGGRGGGFRGGRGGGGDHKPQGKKIKFE</sequence>
<dbReference type="InterPro" id="IPR035979">
    <property type="entry name" value="RBD_domain_sf"/>
</dbReference>
<evidence type="ECO:0000256" key="4">
    <source>
        <dbReference type="ARBA" id="ARBA00022553"/>
    </source>
</evidence>
<feature type="domain" description="RRM" evidence="11">
    <location>
        <begin position="378"/>
        <end position="452"/>
    </location>
</feature>
<feature type="compositionally biased region" description="Basic and acidic residues" evidence="10">
    <location>
        <begin position="684"/>
        <end position="697"/>
    </location>
</feature>
<dbReference type="InterPro" id="IPR034234">
    <property type="entry name" value="Nucleolin_RRM3"/>
</dbReference>
<evidence type="ECO:0000256" key="1">
    <source>
        <dbReference type="ARBA" id="ARBA00004604"/>
    </source>
</evidence>
<dbReference type="InterPro" id="IPR034233">
    <property type="entry name" value="Nucleolin_RRM2"/>
</dbReference>
<proteinExistence type="predicted"/>
<dbReference type="Proteomes" id="UP000567624">
    <property type="component" value="Unassembled WGS sequence"/>
</dbReference>
<dbReference type="SMART" id="SM00361">
    <property type="entry name" value="RRM_1"/>
    <property type="match status" value="2"/>
</dbReference>
<dbReference type="PROSITE" id="PS50102">
    <property type="entry name" value="RRM"/>
    <property type="match status" value="4"/>
</dbReference>
<dbReference type="GO" id="GO:0005730">
    <property type="term" value="C:nucleolus"/>
    <property type="evidence" value="ECO:0007669"/>
    <property type="project" value="UniProtKB-SubCell"/>
</dbReference>
<feature type="domain" description="RRM" evidence="11">
    <location>
        <begin position="468"/>
        <end position="542"/>
    </location>
</feature>
<feature type="region of interest" description="Disordered" evidence="10">
    <location>
        <begin position="1"/>
        <end position="282"/>
    </location>
</feature>
<feature type="compositionally biased region" description="Gly residues" evidence="10">
    <location>
        <begin position="639"/>
        <end position="683"/>
    </location>
</feature>
<dbReference type="GO" id="GO:0003677">
    <property type="term" value="F:DNA binding"/>
    <property type="evidence" value="ECO:0007669"/>
    <property type="project" value="UniProtKB-KW"/>
</dbReference>
<dbReference type="PANTHER" id="PTHR23003:SF42">
    <property type="entry name" value="NUCLEOLIN"/>
    <property type="match status" value="1"/>
</dbReference>
<evidence type="ECO:0000256" key="9">
    <source>
        <dbReference type="PROSITE-ProRule" id="PRU00176"/>
    </source>
</evidence>
<protein>
    <recommendedName>
        <fullName evidence="2">Nucleolin</fullName>
    </recommendedName>
</protein>
<dbReference type="GO" id="GO:0005737">
    <property type="term" value="C:cytoplasm"/>
    <property type="evidence" value="ECO:0007669"/>
    <property type="project" value="TreeGrafter"/>
</dbReference>
<dbReference type="AlphaFoldDB" id="A0A7K8QGY8"/>
<feature type="domain" description="RRM" evidence="11">
    <location>
        <begin position="288"/>
        <end position="364"/>
    </location>
</feature>
<comment type="caution">
    <text evidence="12">The sequence shown here is derived from an EMBL/GenBank/DDBJ whole genome shotgun (WGS) entry which is preliminary data.</text>
</comment>
<feature type="compositionally biased region" description="Low complexity" evidence="10">
    <location>
        <begin position="154"/>
        <end position="174"/>
    </location>
</feature>
<feature type="compositionally biased region" description="Acidic residues" evidence="10">
    <location>
        <begin position="226"/>
        <end position="253"/>
    </location>
</feature>
<evidence type="ECO:0000256" key="5">
    <source>
        <dbReference type="ARBA" id="ARBA00022737"/>
    </source>
</evidence>
<evidence type="ECO:0000313" key="12">
    <source>
        <dbReference type="EMBL" id="NXF04779.1"/>
    </source>
</evidence>
<dbReference type="GO" id="GO:0003729">
    <property type="term" value="F:mRNA binding"/>
    <property type="evidence" value="ECO:0007669"/>
    <property type="project" value="TreeGrafter"/>
</dbReference>
<evidence type="ECO:0000256" key="10">
    <source>
        <dbReference type="SAM" id="MobiDB-lite"/>
    </source>
</evidence>
<reference evidence="12 13" key="1">
    <citation type="submission" date="2019-09" db="EMBL/GenBank/DDBJ databases">
        <title>Bird 10,000 Genomes (B10K) Project - Family phase.</title>
        <authorList>
            <person name="Zhang G."/>
        </authorList>
    </citation>
    <scope>NUCLEOTIDE SEQUENCE [LARGE SCALE GENOMIC DNA]</scope>
    <source>
        <strain evidence="12">B10K-CU-031-20</strain>
    </source>
</reference>
<feature type="compositionally biased region" description="Low complexity" evidence="10">
    <location>
        <begin position="51"/>
        <end position="109"/>
    </location>
</feature>
<dbReference type="Gene3D" id="3.30.70.330">
    <property type="match status" value="4"/>
</dbReference>
<evidence type="ECO:0000256" key="3">
    <source>
        <dbReference type="ARBA" id="ARBA00022481"/>
    </source>
</evidence>
<dbReference type="SMART" id="SM00360">
    <property type="entry name" value="RRM"/>
    <property type="match status" value="4"/>
</dbReference>
<dbReference type="FunFam" id="3.30.70.330:FF:000278">
    <property type="entry name" value="Nucleolin"/>
    <property type="match status" value="1"/>
</dbReference>
<organism evidence="12 13">
    <name type="scientific">Smithornis capensis</name>
    <dbReference type="NCBI Taxonomy" id="363769"/>
    <lineage>
        <taxon>Eukaryota</taxon>
        <taxon>Metazoa</taxon>
        <taxon>Chordata</taxon>
        <taxon>Craniata</taxon>
        <taxon>Vertebrata</taxon>
        <taxon>Euteleostomi</taxon>
        <taxon>Archelosauria</taxon>
        <taxon>Archosauria</taxon>
        <taxon>Dinosauria</taxon>
        <taxon>Saurischia</taxon>
        <taxon>Theropoda</taxon>
        <taxon>Coelurosauria</taxon>
        <taxon>Aves</taxon>
        <taxon>Neognathae</taxon>
        <taxon>Neoaves</taxon>
        <taxon>Telluraves</taxon>
        <taxon>Australaves</taxon>
        <taxon>Passeriformes</taxon>
        <taxon>Eurylaimidae</taxon>
        <taxon>Smithornis</taxon>
    </lineage>
</organism>
<evidence type="ECO:0000256" key="8">
    <source>
        <dbReference type="ARBA" id="ARBA00023242"/>
    </source>
</evidence>
<evidence type="ECO:0000313" key="13">
    <source>
        <dbReference type="Proteomes" id="UP000567624"/>
    </source>
</evidence>
<name>A0A7K8QGY8_9PASS</name>
<keyword evidence="5" id="KW-0677">Repeat</keyword>
<dbReference type="Pfam" id="PF00076">
    <property type="entry name" value="RRM_1"/>
    <property type="match status" value="4"/>
</dbReference>
<keyword evidence="7" id="KW-0238">DNA-binding</keyword>
<gene>
    <name evidence="12" type="primary">Ncl</name>
    <name evidence="12" type="ORF">SMICAP_R03391</name>
</gene>
<evidence type="ECO:0000256" key="6">
    <source>
        <dbReference type="ARBA" id="ARBA00022884"/>
    </source>
</evidence>
<keyword evidence="13" id="KW-1185">Reference proteome</keyword>
<accession>A0A7K8QGY8</accession>
<feature type="compositionally biased region" description="Acidic residues" evidence="10">
    <location>
        <begin position="26"/>
        <end position="40"/>
    </location>
</feature>
<feature type="region of interest" description="Disordered" evidence="10">
    <location>
        <begin position="638"/>
        <end position="697"/>
    </location>
</feature>
<comment type="subcellular location">
    <subcellularLocation>
        <location evidence="1">Nucleus</location>
        <location evidence="1">Nucleolus</location>
    </subcellularLocation>
</comment>
<dbReference type="InterPro" id="IPR050374">
    <property type="entry name" value="RRT5_SRSF_SR"/>
</dbReference>
<feature type="compositionally biased region" description="Acidic residues" evidence="10">
    <location>
        <begin position="117"/>
        <end position="149"/>
    </location>
</feature>
<keyword evidence="6 9" id="KW-0694">RNA-binding</keyword>
<keyword evidence="4" id="KW-0597">Phosphoprotein</keyword>
<keyword evidence="3" id="KW-0488">Methylation</keyword>
<feature type="non-terminal residue" evidence="12">
    <location>
        <position position="1"/>
    </location>
</feature>
<dbReference type="InterPro" id="IPR003954">
    <property type="entry name" value="RRM_euk-type"/>
</dbReference>
<dbReference type="CDD" id="cd12406">
    <property type="entry name" value="RRM4_NCL"/>
    <property type="match status" value="1"/>
</dbReference>
<dbReference type="PANTHER" id="PTHR23003">
    <property type="entry name" value="RNA RECOGNITION MOTIF RRM DOMAIN CONTAINING PROTEIN"/>
    <property type="match status" value="1"/>
</dbReference>
<dbReference type="InterPro" id="IPR012677">
    <property type="entry name" value="Nucleotide-bd_a/b_plait_sf"/>
</dbReference>
<dbReference type="EMBL" id="VWYW01000081">
    <property type="protein sequence ID" value="NXF04779.1"/>
    <property type="molecule type" value="Genomic_DNA"/>
</dbReference>
<dbReference type="FunFam" id="3.30.70.330:FF:001072">
    <property type="entry name" value="Nucleolin"/>
    <property type="match status" value="1"/>
</dbReference>
<dbReference type="InterPro" id="IPR000504">
    <property type="entry name" value="RRM_dom"/>
</dbReference>
<dbReference type="InterPro" id="IPR034235">
    <property type="entry name" value="Nucleolin_RRM4"/>
</dbReference>
<feature type="non-terminal residue" evidence="12">
    <location>
        <position position="697"/>
    </location>
</feature>
<feature type="compositionally biased region" description="Low complexity" evidence="10">
    <location>
        <begin position="204"/>
        <end position="221"/>
    </location>
</feature>
<keyword evidence="8" id="KW-0539">Nucleus</keyword>
<dbReference type="SUPFAM" id="SSF54928">
    <property type="entry name" value="RNA-binding domain, RBD"/>
    <property type="match status" value="4"/>
</dbReference>
<evidence type="ECO:0000256" key="2">
    <source>
        <dbReference type="ARBA" id="ARBA00017108"/>
    </source>
</evidence>
<feature type="domain" description="RRM" evidence="11">
    <location>
        <begin position="559"/>
        <end position="634"/>
    </location>
</feature>
<dbReference type="CDD" id="cd12404">
    <property type="entry name" value="RRM2_NCL"/>
    <property type="match status" value="1"/>
</dbReference>